<evidence type="ECO:0000313" key="6">
    <source>
        <dbReference type="Proteomes" id="UP000283383"/>
    </source>
</evidence>
<evidence type="ECO:0000256" key="1">
    <source>
        <dbReference type="SAM" id="Coils"/>
    </source>
</evidence>
<keyword evidence="1" id="KW-0175">Coiled coil</keyword>
<evidence type="ECO:0000256" key="2">
    <source>
        <dbReference type="SAM" id="MobiDB-lite"/>
    </source>
</evidence>
<feature type="domain" description="FHA" evidence="4">
    <location>
        <begin position="202"/>
        <end position="259"/>
    </location>
</feature>
<dbReference type="SUPFAM" id="SSF49879">
    <property type="entry name" value="SMAD/FHA domain"/>
    <property type="match status" value="1"/>
</dbReference>
<dbReference type="EMBL" id="MCBQ01011711">
    <property type="protein sequence ID" value="RKF65745.1"/>
    <property type="molecule type" value="Genomic_DNA"/>
</dbReference>
<name>A0A420I7V6_9PEZI</name>
<feature type="transmembrane region" description="Helical" evidence="3">
    <location>
        <begin position="750"/>
        <end position="769"/>
    </location>
</feature>
<reference evidence="5 6" key="1">
    <citation type="journal article" date="2018" name="BMC Genomics">
        <title>Comparative genome analyses reveal sequence features reflecting distinct modes of host-adaptation between dicot and monocot powdery mildew.</title>
        <authorList>
            <person name="Wu Y."/>
            <person name="Ma X."/>
            <person name="Pan Z."/>
            <person name="Kale S.D."/>
            <person name="Song Y."/>
            <person name="King H."/>
            <person name="Zhang Q."/>
            <person name="Presley C."/>
            <person name="Deng X."/>
            <person name="Wei C.I."/>
            <person name="Xiao S."/>
        </authorList>
    </citation>
    <scope>NUCLEOTIDE SEQUENCE [LARGE SCALE GENOMIC DNA]</scope>
    <source>
        <strain evidence="5">UMSG3</strain>
    </source>
</reference>
<evidence type="ECO:0000259" key="4">
    <source>
        <dbReference type="PROSITE" id="PS50006"/>
    </source>
</evidence>
<organism evidence="5 6">
    <name type="scientific">Golovinomyces cichoracearum</name>
    <dbReference type="NCBI Taxonomy" id="62708"/>
    <lineage>
        <taxon>Eukaryota</taxon>
        <taxon>Fungi</taxon>
        <taxon>Dikarya</taxon>
        <taxon>Ascomycota</taxon>
        <taxon>Pezizomycotina</taxon>
        <taxon>Leotiomycetes</taxon>
        <taxon>Erysiphales</taxon>
        <taxon>Erysiphaceae</taxon>
        <taxon>Golovinomyces</taxon>
    </lineage>
</organism>
<dbReference type="InterPro" id="IPR008984">
    <property type="entry name" value="SMAD_FHA_dom_sf"/>
</dbReference>
<feature type="coiled-coil region" evidence="1">
    <location>
        <begin position="527"/>
        <end position="568"/>
    </location>
</feature>
<dbReference type="GO" id="GO:0005737">
    <property type="term" value="C:cytoplasm"/>
    <property type="evidence" value="ECO:0007669"/>
    <property type="project" value="TreeGrafter"/>
</dbReference>
<feature type="region of interest" description="Disordered" evidence="2">
    <location>
        <begin position="707"/>
        <end position="729"/>
    </location>
</feature>
<feature type="compositionally biased region" description="Basic and acidic residues" evidence="2">
    <location>
        <begin position="475"/>
        <end position="486"/>
    </location>
</feature>
<dbReference type="Proteomes" id="UP000283383">
    <property type="component" value="Unassembled WGS sequence"/>
</dbReference>
<keyword evidence="6" id="KW-1185">Reference proteome</keyword>
<keyword evidence="3" id="KW-0472">Membrane</keyword>
<dbReference type="Pfam" id="PF00498">
    <property type="entry name" value="FHA"/>
    <property type="match status" value="1"/>
</dbReference>
<feature type="compositionally biased region" description="Basic residues" evidence="2">
    <location>
        <begin position="494"/>
        <end position="504"/>
    </location>
</feature>
<evidence type="ECO:0000256" key="3">
    <source>
        <dbReference type="SAM" id="Phobius"/>
    </source>
</evidence>
<dbReference type="PANTHER" id="PTHR15715:SF37">
    <property type="entry name" value="LD47843P"/>
    <property type="match status" value="1"/>
</dbReference>
<proteinExistence type="predicted"/>
<evidence type="ECO:0000313" key="5">
    <source>
        <dbReference type="EMBL" id="RKF65745.1"/>
    </source>
</evidence>
<comment type="caution">
    <text evidence="5">The sequence shown here is derived from an EMBL/GenBank/DDBJ whole genome shotgun (WGS) entry which is preliminary data.</text>
</comment>
<feature type="compositionally biased region" description="Low complexity" evidence="2">
    <location>
        <begin position="104"/>
        <end position="121"/>
    </location>
</feature>
<keyword evidence="3" id="KW-1133">Transmembrane helix</keyword>
<feature type="compositionally biased region" description="Polar residues" evidence="2">
    <location>
        <begin position="716"/>
        <end position="729"/>
    </location>
</feature>
<dbReference type="STRING" id="62708.A0A420I7V6"/>
<protein>
    <submittedName>
        <fullName evidence="5">Putative fha domain-containing protein</fullName>
    </submittedName>
</protein>
<feature type="region of interest" description="Disordered" evidence="2">
    <location>
        <begin position="464"/>
        <end position="518"/>
    </location>
</feature>
<dbReference type="InterPro" id="IPR000253">
    <property type="entry name" value="FHA_dom"/>
</dbReference>
<dbReference type="PANTHER" id="PTHR15715">
    <property type="entry name" value="CENTROSOMAL PROTEIN OF 170 KDA"/>
    <property type="match status" value="1"/>
</dbReference>
<dbReference type="Gene3D" id="2.60.200.20">
    <property type="match status" value="1"/>
</dbReference>
<dbReference type="SMART" id="SM00240">
    <property type="entry name" value="FHA"/>
    <property type="match status" value="1"/>
</dbReference>
<dbReference type="PROSITE" id="PS50006">
    <property type="entry name" value="FHA_DOMAIN"/>
    <property type="match status" value="1"/>
</dbReference>
<dbReference type="AlphaFoldDB" id="A0A420I7V6"/>
<dbReference type="InterPro" id="IPR051176">
    <property type="entry name" value="Cent_Immune-Sig_Mod"/>
</dbReference>
<accession>A0A420I7V6</accession>
<feature type="region of interest" description="Disordered" evidence="2">
    <location>
        <begin position="77"/>
        <end position="121"/>
    </location>
</feature>
<feature type="compositionally biased region" description="Polar residues" evidence="2">
    <location>
        <begin position="505"/>
        <end position="518"/>
    </location>
</feature>
<keyword evidence="3" id="KW-0812">Transmembrane</keyword>
<sequence>MTAVISLPNIQQNNRLGWNVSGGQVTFDCLNTDEASRNFMPKKTAHRSYSSPFINNSNLTQFSPATTAQSGLHVNGTPMSKTADPSPWATVGYRKPPPKMAPMNSRKTNSSSLKSSSARPSLITTPNECVLQTTDINRWESNELSSSKLPPHHSASNFAQQTNRTRSLINQNSDNIPVLCLFSTNRTFDRKTIHVPFYPESIRIGRQTNNRTIPTPINGYFDSKVLSRQHAELWADTNGKIWIRDIKSSNGTFVNGNRLSAENKNSEPHELEAHDKLELGIDIVAEDQKTVVHHKVAAEVEYAGFYMASNDHSETNFGNYDHTGGTNIGPFQVPMQMRGRMDYNGSFVGNYRGGVPISNAGSQMSLNQQRQMKLLMAPVTIERIVNRLTVRDAYSHETNELTNQHEMRAARLQTDDLERANDFLGLLLSDDCSEDPERPIMTEPSKQKDFLSNVIRADQASCFSAPPAPPPQHPLPEKPEFTRSTDPHQLQHSNSKRISTHRTKSISSISPPRSENSGQILTLTEALASARREIECQSAKLRDLEELLKKEKKARETAEDFVKRLESQSIPKTNVLLTRGLESTVMEETFGPCLEFPGDDYDESKIKSEPHTEKKTNKSIGICLDTLSSEIRELKGQLKIYKPRALTGELKRDANQKNLSEIIEKIRFEDVERFKLSLNKSRSSSAGIEVHNSMGGNHECIDANNRESAKQDFKSQGKSRSSPAAENDNTSGILVRNKICCDQILNYHTAPFASILGVVLIGVGIMSYLNGWKVMKVER</sequence>
<gene>
    <name evidence="5" type="ORF">GcM3_117002</name>
</gene>